<dbReference type="InterPro" id="IPR024170">
    <property type="entry name" value="Aminoglycoside_N6-AcTrfrase"/>
</dbReference>
<accession>A0A1G6XMD7</accession>
<feature type="domain" description="N-acetyltransferase" evidence="9">
    <location>
        <begin position="1"/>
        <end position="149"/>
    </location>
</feature>
<dbReference type="Proteomes" id="UP000198823">
    <property type="component" value="Unassembled WGS sequence"/>
</dbReference>
<protein>
    <recommendedName>
        <fullName evidence="3">Aminoglycoside N(6')-acetyltransferase type 1</fullName>
        <ecNumber evidence="2">2.3.1.82</ecNumber>
    </recommendedName>
    <alternativeName>
        <fullName evidence="7">Aminoglycoside resistance protein</fullName>
    </alternativeName>
</protein>
<proteinExistence type="predicted"/>
<gene>
    <name evidence="10" type="ORF">SAMN04488126_10197</name>
</gene>
<dbReference type="OrthoDB" id="118633at2"/>
<dbReference type="Pfam" id="PF00583">
    <property type="entry name" value="Acetyltransf_1"/>
    <property type="match status" value="1"/>
</dbReference>
<sequence>MNVRQATQNDARVTGELALLLWPDHAAEELEGEFSELIGNPEAAVFLAFDEEEPVGFSQVQLCHDYVEGTSTSPVGYLEGLFVKEAYRQEGLARELVVRAEQWARDKGCSEFASDCELDNEISLQVHLALGFTEANRIICFTKPIGEAR</sequence>
<keyword evidence="6" id="KW-0012">Acyltransferase</keyword>
<name>A0A1G6XMD7_9BACL</name>
<dbReference type="InterPro" id="IPR016181">
    <property type="entry name" value="Acyl_CoA_acyltransferase"/>
</dbReference>
<reference evidence="10 11" key="1">
    <citation type="submission" date="2016-10" db="EMBL/GenBank/DDBJ databases">
        <authorList>
            <person name="de Groot N.N."/>
        </authorList>
    </citation>
    <scope>NUCLEOTIDE SEQUENCE [LARGE SCALE GENOMIC DNA]</scope>
    <source>
        <strain evidence="10 11">CGMCC 1.6762</strain>
    </source>
</reference>
<dbReference type="Gene3D" id="3.40.630.30">
    <property type="match status" value="1"/>
</dbReference>
<keyword evidence="4 10" id="KW-0808">Transferase</keyword>
<dbReference type="InterPro" id="IPR000182">
    <property type="entry name" value="GNAT_dom"/>
</dbReference>
<dbReference type="PROSITE" id="PS51186">
    <property type="entry name" value="GNAT"/>
    <property type="match status" value="1"/>
</dbReference>
<evidence type="ECO:0000256" key="1">
    <source>
        <dbReference type="ARBA" id="ARBA00011738"/>
    </source>
</evidence>
<dbReference type="AlphaFoldDB" id="A0A1G6XMD7"/>
<dbReference type="STRING" id="426756.SAMN04488126_10197"/>
<evidence type="ECO:0000256" key="6">
    <source>
        <dbReference type="ARBA" id="ARBA00023315"/>
    </source>
</evidence>
<evidence type="ECO:0000256" key="3">
    <source>
        <dbReference type="ARBA" id="ARBA00017677"/>
    </source>
</evidence>
<comment type="catalytic activity">
    <reaction evidence="8">
        <text>kanamycin B + acetyl-CoA = N(6')-acetylkanamycin B + CoA + H(+)</text>
        <dbReference type="Rhea" id="RHEA:16449"/>
        <dbReference type="ChEBI" id="CHEBI:15378"/>
        <dbReference type="ChEBI" id="CHEBI:57287"/>
        <dbReference type="ChEBI" id="CHEBI:57288"/>
        <dbReference type="ChEBI" id="CHEBI:58390"/>
        <dbReference type="ChEBI" id="CHEBI:58549"/>
        <dbReference type="EC" id="2.3.1.82"/>
    </reaction>
</comment>
<dbReference type="CDD" id="cd04301">
    <property type="entry name" value="NAT_SF"/>
    <property type="match status" value="1"/>
</dbReference>
<evidence type="ECO:0000256" key="8">
    <source>
        <dbReference type="ARBA" id="ARBA00048923"/>
    </source>
</evidence>
<dbReference type="PANTHER" id="PTHR43877">
    <property type="entry name" value="AMINOALKYLPHOSPHONATE N-ACETYLTRANSFERASE-RELATED-RELATED"/>
    <property type="match status" value="1"/>
</dbReference>
<evidence type="ECO:0000313" key="11">
    <source>
        <dbReference type="Proteomes" id="UP000198823"/>
    </source>
</evidence>
<dbReference type="EC" id="2.3.1.82" evidence="2"/>
<evidence type="ECO:0000256" key="7">
    <source>
        <dbReference type="ARBA" id="ARBA00029660"/>
    </source>
</evidence>
<evidence type="ECO:0000256" key="2">
    <source>
        <dbReference type="ARBA" id="ARBA00012888"/>
    </source>
</evidence>
<dbReference type="EMBL" id="FNAR01000001">
    <property type="protein sequence ID" value="SDD78913.1"/>
    <property type="molecule type" value="Genomic_DNA"/>
</dbReference>
<evidence type="ECO:0000313" key="10">
    <source>
        <dbReference type="EMBL" id="SDD78913.1"/>
    </source>
</evidence>
<dbReference type="SUPFAM" id="SSF55729">
    <property type="entry name" value="Acyl-CoA N-acyltransferases (Nat)"/>
    <property type="match status" value="1"/>
</dbReference>
<comment type="subunit">
    <text evidence="1">Homodimer.</text>
</comment>
<dbReference type="InterPro" id="IPR050832">
    <property type="entry name" value="Bact_Acetyltransf"/>
</dbReference>
<keyword evidence="5" id="KW-0046">Antibiotic resistance</keyword>
<dbReference type="RefSeq" id="WP_092092958.1">
    <property type="nucleotide sequence ID" value="NZ_FNAR01000001.1"/>
</dbReference>
<dbReference type="GO" id="GO:0047663">
    <property type="term" value="F:aminoglycoside 6'-N-acetyltransferase activity"/>
    <property type="evidence" value="ECO:0007669"/>
    <property type="project" value="UniProtKB-EC"/>
</dbReference>
<dbReference type="PIRSF" id="PIRSF000452">
    <property type="entry name" value="6-N-acetyltransf"/>
    <property type="match status" value="1"/>
</dbReference>
<evidence type="ECO:0000256" key="5">
    <source>
        <dbReference type="ARBA" id="ARBA00023251"/>
    </source>
</evidence>
<dbReference type="NCBIfam" id="NF043067">
    <property type="entry name" value="AAC_6p_group_E"/>
    <property type="match status" value="1"/>
</dbReference>
<organism evidence="10 11">
    <name type="scientific">Bhargavaea beijingensis</name>
    <dbReference type="NCBI Taxonomy" id="426756"/>
    <lineage>
        <taxon>Bacteria</taxon>
        <taxon>Bacillati</taxon>
        <taxon>Bacillota</taxon>
        <taxon>Bacilli</taxon>
        <taxon>Bacillales</taxon>
        <taxon>Caryophanaceae</taxon>
        <taxon>Bhargavaea</taxon>
    </lineage>
</organism>
<dbReference type="PANTHER" id="PTHR43877:SF1">
    <property type="entry name" value="ACETYLTRANSFERASE"/>
    <property type="match status" value="1"/>
</dbReference>
<evidence type="ECO:0000256" key="4">
    <source>
        <dbReference type="ARBA" id="ARBA00022679"/>
    </source>
</evidence>
<evidence type="ECO:0000259" key="9">
    <source>
        <dbReference type="PROSITE" id="PS51186"/>
    </source>
</evidence>
<dbReference type="GO" id="GO:0046677">
    <property type="term" value="P:response to antibiotic"/>
    <property type="evidence" value="ECO:0007669"/>
    <property type="project" value="UniProtKB-KW"/>
</dbReference>